<evidence type="ECO:0000313" key="1">
    <source>
        <dbReference type="EMBL" id="OIN98145.1"/>
    </source>
</evidence>
<name>A0A1J4SFD2_9BACT</name>
<dbReference type="AlphaFoldDB" id="A0A1J4SFD2"/>
<protein>
    <recommendedName>
        <fullName evidence="3">Oligogalacturonate lyase domain-containing protein</fullName>
    </recommendedName>
</protein>
<dbReference type="SUPFAM" id="SSF69304">
    <property type="entry name" value="Tricorn protease N-terminal domain"/>
    <property type="match status" value="1"/>
</dbReference>
<accession>A0A1J4SFD2</accession>
<dbReference type="Pfam" id="PF07676">
    <property type="entry name" value="PD40"/>
    <property type="match status" value="1"/>
</dbReference>
<comment type="caution">
    <text evidence="1">The sequence shown here is derived from an EMBL/GenBank/DDBJ whole genome shotgun (WGS) entry which is preliminary data.</text>
</comment>
<sequence length="409" mass="47290">MRKNYSGGVVNFPKVSKAERLTDTKTEHLLASYYGINSFDITQRYITVLETTVQEHLPTIKDVATLGLVNLKTKKFIQLAKTRAWNFQQGCMAHWLGTAPDSKIIYNDFRDRKFVSIILNVFTKKEECVISHPVSGVSPEGEKAVSINFARLRITRPDYGYDGRGCNPRLDEPYPADDGLFLIDLKTGKSKLIVSIAEVKKFLGIPSDVSAKSLMWFNHTLFNKDGTRIFFLARIQKKDRGWHTVSMTVNPDGKELRACFPSYWNWSGSHYDWYSKDKLMITALYQEKKWCPVFFTDGKNDYQILGNGLLDFDGHGTFSPDGKWMLIDRYPDSVFHMQNLMLMDMSTNAVLSLGRFYEPPRFFNPKIPEYWRCDLHPRWSPRGDMIVFNSVHEGSRQVYIIRFEFGEVK</sequence>
<dbReference type="InterPro" id="IPR015943">
    <property type="entry name" value="WD40/YVTN_repeat-like_dom_sf"/>
</dbReference>
<dbReference type="InterPro" id="IPR011659">
    <property type="entry name" value="WD40"/>
</dbReference>
<dbReference type="Gene3D" id="2.130.10.10">
    <property type="entry name" value="YVTN repeat-like/Quinoprotein amine dehydrogenase"/>
    <property type="match status" value="1"/>
</dbReference>
<evidence type="ECO:0000313" key="2">
    <source>
        <dbReference type="Proteomes" id="UP000182278"/>
    </source>
</evidence>
<dbReference type="Proteomes" id="UP000182278">
    <property type="component" value="Unassembled WGS sequence"/>
</dbReference>
<reference evidence="1 2" key="1">
    <citation type="journal article" date="2016" name="Environ. Microbiol.">
        <title>Genomic resolution of a cold subsurface aquifer community provides metabolic insights for novel microbes adapted to high CO concentrations.</title>
        <authorList>
            <person name="Probst A.J."/>
            <person name="Castelle C.J."/>
            <person name="Singh A."/>
            <person name="Brown C.T."/>
            <person name="Anantharaman K."/>
            <person name="Sharon I."/>
            <person name="Hug L.A."/>
            <person name="Burstein D."/>
            <person name="Emerson J.B."/>
            <person name="Thomas B.C."/>
            <person name="Banfield J.F."/>
        </authorList>
    </citation>
    <scope>NUCLEOTIDE SEQUENCE [LARGE SCALE GENOMIC DNA]</scope>
    <source>
        <strain evidence="1">CG1_02_38_46</strain>
    </source>
</reference>
<organism evidence="1 2">
    <name type="scientific">Candidatus Desantisbacteria bacterium CG1_02_38_46</name>
    <dbReference type="NCBI Taxonomy" id="1817893"/>
    <lineage>
        <taxon>Bacteria</taxon>
        <taxon>Candidatus Desantisiibacteriota</taxon>
    </lineage>
</organism>
<dbReference type="EMBL" id="MNUO01000021">
    <property type="protein sequence ID" value="OIN98145.1"/>
    <property type="molecule type" value="Genomic_DNA"/>
</dbReference>
<proteinExistence type="predicted"/>
<gene>
    <name evidence="1" type="ORF">AUJ66_01470</name>
</gene>
<dbReference type="STRING" id="1817893.AUJ66_01470"/>
<evidence type="ECO:0008006" key="3">
    <source>
        <dbReference type="Google" id="ProtNLM"/>
    </source>
</evidence>